<evidence type="ECO:0000256" key="3">
    <source>
        <dbReference type="ARBA" id="ARBA00022478"/>
    </source>
</evidence>
<dbReference type="GO" id="GO:0032549">
    <property type="term" value="F:ribonucleoside binding"/>
    <property type="evidence" value="ECO:0007669"/>
    <property type="project" value="InterPro"/>
</dbReference>
<dbReference type="EC" id="2.7.7.6" evidence="2"/>
<dbReference type="InterPro" id="IPR015712">
    <property type="entry name" value="DNA-dir_RNA_pol_su2"/>
</dbReference>
<protein>
    <recommendedName>
        <fullName evidence="2">DNA-directed RNA polymerase</fullName>
        <ecNumber evidence="2">2.7.7.6</ecNumber>
    </recommendedName>
</protein>
<dbReference type="GO" id="GO:0006351">
    <property type="term" value="P:DNA-templated transcription"/>
    <property type="evidence" value="ECO:0007669"/>
    <property type="project" value="InterPro"/>
</dbReference>
<name>A0A7J7IFM7_9RHOD</name>
<keyword evidence="5" id="KW-0548">Nucleotidyltransferase</keyword>
<dbReference type="Proteomes" id="UP000530660">
    <property type="component" value="Unassembled WGS sequence"/>
</dbReference>
<dbReference type="GO" id="GO:0003677">
    <property type="term" value="F:DNA binding"/>
    <property type="evidence" value="ECO:0007669"/>
    <property type="project" value="InterPro"/>
</dbReference>
<dbReference type="AlphaFoldDB" id="A0A7J7IFM7"/>
<dbReference type="EMBL" id="VWRR01000014">
    <property type="protein sequence ID" value="KAF6001469.1"/>
    <property type="molecule type" value="Genomic_DNA"/>
</dbReference>
<comment type="similarity">
    <text evidence="1">Belongs to the RNA polymerase beta chain family.</text>
</comment>
<evidence type="ECO:0000256" key="6">
    <source>
        <dbReference type="ARBA" id="ARBA00023163"/>
    </source>
</evidence>
<gene>
    <name evidence="8" type="ORF">F1559_001608</name>
</gene>
<keyword evidence="4" id="KW-0808">Transferase</keyword>
<accession>A0A7J7IFM7</accession>
<keyword evidence="9" id="KW-1185">Reference proteome</keyword>
<evidence type="ECO:0000256" key="5">
    <source>
        <dbReference type="ARBA" id="ARBA00022695"/>
    </source>
</evidence>
<evidence type="ECO:0000313" key="9">
    <source>
        <dbReference type="Proteomes" id="UP000530660"/>
    </source>
</evidence>
<evidence type="ECO:0000313" key="8">
    <source>
        <dbReference type="EMBL" id="KAF6001469.1"/>
    </source>
</evidence>
<comment type="caution">
    <text evidence="8">The sequence shown here is derived from an EMBL/GenBank/DDBJ whole genome shotgun (WGS) entry which is preliminary data.</text>
</comment>
<dbReference type="OrthoDB" id="10248617at2759"/>
<dbReference type="GO" id="GO:0000428">
    <property type="term" value="C:DNA-directed RNA polymerase complex"/>
    <property type="evidence" value="ECO:0007669"/>
    <property type="project" value="UniProtKB-KW"/>
</dbReference>
<evidence type="ECO:0000259" key="7">
    <source>
        <dbReference type="Pfam" id="PF04563"/>
    </source>
</evidence>
<sequence>MLKRAPAPSSAEEALSPDDVWEVISAHFREKGLVKQQLDSFNEFIGNACQTIVDETPDIVLRPQSQHVPGQPIPAEGTRTIISFGQLSAGKPTFTEADGTPTVLFPHEARLRNLSYSSPLYVEVTRIDIEVDPATKEEQRIPACPA</sequence>
<keyword evidence="6" id="KW-0804">Transcription</keyword>
<reference evidence="8 9" key="1">
    <citation type="journal article" date="2020" name="J. Phycol.">
        <title>Comparative genome analysis reveals Cyanidiococcus gen. nov., a new extremophilic red algal genus sister to Cyanidioschyzon (Cyanidioschyzonaceae, Rhodophyta).</title>
        <authorList>
            <person name="Liu S.-L."/>
            <person name="Chiang Y.-R."/>
            <person name="Yoon H.S."/>
            <person name="Fu H.-Y."/>
        </authorList>
    </citation>
    <scope>NUCLEOTIDE SEQUENCE [LARGE SCALE GENOMIC DNA]</scope>
    <source>
        <strain evidence="8 9">THAL066</strain>
    </source>
</reference>
<feature type="domain" description="RNA polymerase beta subunit protrusion" evidence="7">
    <location>
        <begin position="32"/>
        <end position="135"/>
    </location>
</feature>
<dbReference type="GO" id="GO:0003899">
    <property type="term" value="F:DNA-directed RNA polymerase activity"/>
    <property type="evidence" value="ECO:0007669"/>
    <property type="project" value="UniProtKB-EC"/>
</dbReference>
<evidence type="ECO:0000256" key="4">
    <source>
        <dbReference type="ARBA" id="ARBA00022679"/>
    </source>
</evidence>
<dbReference type="Gene3D" id="3.90.1100.10">
    <property type="match status" value="1"/>
</dbReference>
<evidence type="ECO:0000256" key="1">
    <source>
        <dbReference type="ARBA" id="ARBA00006835"/>
    </source>
</evidence>
<evidence type="ECO:0000256" key="2">
    <source>
        <dbReference type="ARBA" id="ARBA00012418"/>
    </source>
</evidence>
<dbReference type="Pfam" id="PF04563">
    <property type="entry name" value="RNA_pol_Rpb2_1"/>
    <property type="match status" value="1"/>
</dbReference>
<dbReference type="SUPFAM" id="SSF64484">
    <property type="entry name" value="beta and beta-prime subunits of DNA dependent RNA-polymerase"/>
    <property type="match status" value="1"/>
</dbReference>
<organism evidence="8 9">
    <name type="scientific">Cyanidiococcus yangmingshanensis</name>
    <dbReference type="NCBI Taxonomy" id="2690220"/>
    <lineage>
        <taxon>Eukaryota</taxon>
        <taxon>Rhodophyta</taxon>
        <taxon>Bangiophyceae</taxon>
        <taxon>Cyanidiales</taxon>
        <taxon>Cyanidiaceae</taxon>
        <taxon>Cyanidiococcus</taxon>
    </lineage>
</organism>
<keyword evidence="3" id="KW-0240">DNA-directed RNA polymerase</keyword>
<proteinExistence type="inferred from homology"/>
<dbReference type="PANTHER" id="PTHR20856">
    <property type="entry name" value="DNA-DIRECTED RNA POLYMERASE I SUBUNIT 2"/>
    <property type="match status" value="1"/>
</dbReference>
<dbReference type="InterPro" id="IPR007644">
    <property type="entry name" value="RNA_pol_bsu_protrusion"/>
</dbReference>